<protein>
    <submittedName>
        <fullName evidence="4">Alpha/beta hydrolase</fullName>
    </submittedName>
</protein>
<dbReference type="SUPFAM" id="SSF53474">
    <property type="entry name" value="alpha/beta-Hydrolases"/>
    <property type="match status" value="1"/>
</dbReference>
<keyword evidence="4" id="KW-0614">Plasmid</keyword>
<evidence type="ECO:0000256" key="2">
    <source>
        <dbReference type="ARBA" id="ARBA00022801"/>
    </source>
</evidence>
<dbReference type="PANTHER" id="PTHR40841">
    <property type="entry name" value="SIDEROPHORE TRIACETYLFUSARININE C ESTERASE"/>
    <property type="match status" value="1"/>
</dbReference>
<dbReference type="InterPro" id="IPR000801">
    <property type="entry name" value="Esterase-like"/>
</dbReference>
<dbReference type="InterPro" id="IPR029058">
    <property type="entry name" value="AB_hydrolase_fold"/>
</dbReference>
<feature type="signal peptide" evidence="3">
    <location>
        <begin position="1"/>
        <end position="27"/>
    </location>
</feature>
<evidence type="ECO:0000256" key="1">
    <source>
        <dbReference type="ARBA" id="ARBA00005622"/>
    </source>
</evidence>
<geneLocation type="plasmid" evidence="4 5">
    <name>P1</name>
</geneLocation>
<organism evidence="4 5">
    <name type="scientific">Enterobacter agglomerans</name>
    <name type="common">Erwinia herbicola</name>
    <name type="synonym">Pantoea agglomerans</name>
    <dbReference type="NCBI Taxonomy" id="549"/>
    <lineage>
        <taxon>Bacteria</taxon>
        <taxon>Pseudomonadati</taxon>
        <taxon>Pseudomonadota</taxon>
        <taxon>Gammaproteobacteria</taxon>
        <taxon>Enterobacterales</taxon>
        <taxon>Erwiniaceae</taxon>
        <taxon>Pantoea</taxon>
        <taxon>Pantoea agglomerans group</taxon>
    </lineage>
</organism>
<evidence type="ECO:0000313" key="5">
    <source>
        <dbReference type="Proteomes" id="UP001158961"/>
    </source>
</evidence>
<dbReference type="PANTHER" id="PTHR40841:SF2">
    <property type="entry name" value="SIDEROPHORE-DEGRADING ESTERASE (EUROFUNG)"/>
    <property type="match status" value="1"/>
</dbReference>
<dbReference type="EMBL" id="OW970316">
    <property type="protein sequence ID" value="CAH6372186.1"/>
    <property type="molecule type" value="Genomic_DNA"/>
</dbReference>
<evidence type="ECO:0000256" key="3">
    <source>
        <dbReference type="SAM" id="SignalP"/>
    </source>
</evidence>
<proteinExistence type="inferred from homology"/>
<gene>
    <name evidence="4" type="ORF">DAPPPG734_23480</name>
</gene>
<reference evidence="4" key="1">
    <citation type="submission" date="2022-05" db="EMBL/GenBank/DDBJ databases">
        <authorList>
            <person name="Pothier F. J."/>
        </authorList>
    </citation>
    <scope>NUCLEOTIDE SEQUENCE</scope>
    <source>
        <strain evidence="4">DAPP-PG734</strain>
        <plasmid evidence="4">P1</plasmid>
    </source>
</reference>
<keyword evidence="2 4" id="KW-0378">Hydrolase</keyword>
<dbReference type="GO" id="GO:0016788">
    <property type="term" value="F:hydrolase activity, acting on ester bonds"/>
    <property type="evidence" value="ECO:0007669"/>
    <property type="project" value="TreeGrafter"/>
</dbReference>
<feature type="chain" id="PRO_5042953676" evidence="3">
    <location>
        <begin position="28"/>
        <end position="300"/>
    </location>
</feature>
<dbReference type="RefSeq" id="WP_031591178.1">
    <property type="nucleotide sequence ID" value="NZ_JNVA01000010.1"/>
</dbReference>
<keyword evidence="3" id="KW-0732">Signal</keyword>
<dbReference type="Gene3D" id="3.40.50.1820">
    <property type="entry name" value="alpha/beta hydrolase"/>
    <property type="match status" value="1"/>
</dbReference>
<comment type="similarity">
    <text evidence="1">Belongs to the esterase D family.</text>
</comment>
<evidence type="ECO:0000313" key="4">
    <source>
        <dbReference type="EMBL" id="CAH6372186.1"/>
    </source>
</evidence>
<accession>A0AAN2FHJ2</accession>
<sequence length="300" mass="33283">MNTVRTCFLLMLLSVITVGLTAVPAIARPDMRPLGKNIADTGSAWYRFQSKMFVSQDGERHYRVWLAIPKSDAPPGGYPVIWLLDGNAAMAHLTEPLLKKLSSGTPPVLVAVGYDTHLPFDVAARNYDYTPPNDAPDTLVTQPQGRKGGGSHQFRQLLLNRIVPWAEHLAPSNPQRRALWGHSYGGLFVLDTFFHAAWFSHYFSAAPSLSWNHQRILTLARRAEAGPLKHLSLYLMEGDGITERRTGHSDDLQQEERALTDILRPSGARLILSRYPGQSHGQILSSSLVDTLEIVSGTRN</sequence>
<dbReference type="AlphaFoldDB" id="A0AAN2FHJ2"/>
<dbReference type="Pfam" id="PF00756">
    <property type="entry name" value="Esterase"/>
    <property type="match status" value="1"/>
</dbReference>
<dbReference type="InterPro" id="IPR052558">
    <property type="entry name" value="Siderophore_Hydrolase_D"/>
</dbReference>
<name>A0AAN2FHJ2_ENTAG</name>
<dbReference type="Proteomes" id="UP001158961">
    <property type="component" value="Plasmid P1"/>
</dbReference>